<gene>
    <name evidence="17" type="ORF">KP79_PYT19235</name>
</gene>
<dbReference type="STRING" id="6573.A0A210R5U6"/>
<protein>
    <submittedName>
        <fullName evidence="17">Ceramide synthase 5</fullName>
    </submittedName>
</protein>
<evidence type="ECO:0000256" key="6">
    <source>
        <dbReference type="ARBA" id="ARBA00022824"/>
    </source>
</evidence>
<keyword evidence="18" id="KW-1185">Reference proteome</keyword>
<feature type="transmembrane region" description="Helical" evidence="14">
    <location>
        <begin position="286"/>
        <end position="309"/>
    </location>
</feature>
<feature type="transmembrane region" description="Helical" evidence="14">
    <location>
        <begin position="329"/>
        <end position="357"/>
    </location>
</feature>
<feature type="DNA-binding region" description="Homeobox" evidence="10">
    <location>
        <begin position="102"/>
        <end position="155"/>
    </location>
</feature>
<comment type="pathway">
    <text evidence="2">Lipid metabolism; sphingolipid metabolism.</text>
</comment>
<dbReference type="EMBL" id="NEDP02000228">
    <property type="protein sequence ID" value="OWF56268.1"/>
    <property type="molecule type" value="Genomic_DNA"/>
</dbReference>
<feature type="compositionally biased region" description="Polar residues" evidence="13">
    <location>
        <begin position="390"/>
        <end position="410"/>
    </location>
</feature>
<evidence type="ECO:0000259" key="16">
    <source>
        <dbReference type="PROSITE" id="PS50922"/>
    </source>
</evidence>
<keyword evidence="5 11" id="KW-0812">Transmembrane</keyword>
<feature type="transmembrane region" description="Helical" evidence="14">
    <location>
        <begin position="232"/>
        <end position="251"/>
    </location>
</feature>
<dbReference type="UniPathway" id="UPA00222"/>
<evidence type="ECO:0000313" key="17">
    <source>
        <dbReference type="EMBL" id="OWF56268.1"/>
    </source>
</evidence>
<keyword evidence="8" id="KW-0443">Lipid metabolism</keyword>
<dbReference type="PANTHER" id="PTHR12560:SF0">
    <property type="entry name" value="LD18904P"/>
    <property type="match status" value="1"/>
</dbReference>
<dbReference type="GO" id="GO:0005789">
    <property type="term" value="C:endoplasmic reticulum membrane"/>
    <property type="evidence" value="ECO:0007669"/>
    <property type="project" value="UniProtKB-SubCell"/>
</dbReference>
<evidence type="ECO:0000259" key="15">
    <source>
        <dbReference type="PROSITE" id="PS50071"/>
    </source>
</evidence>
<evidence type="ECO:0000313" key="18">
    <source>
        <dbReference type="Proteomes" id="UP000242188"/>
    </source>
</evidence>
<keyword evidence="10 12" id="KW-0539">Nucleus</keyword>
<comment type="pathway">
    <text evidence="3">Sphingolipid metabolism.</text>
</comment>
<dbReference type="Pfam" id="PF03798">
    <property type="entry name" value="TRAM_LAG1_CLN8"/>
    <property type="match status" value="1"/>
</dbReference>
<dbReference type="SMART" id="SM00724">
    <property type="entry name" value="TLC"/>
    <property type="match status" value="1"/>
</dbReference>
<dbReference type="OrthoDB" id="537032at2759"/>
<name>A0A210R5U6_MIZYE</name>
<evidence type="ECO:0000256" key="14">
    <source>
        <dbReference type="SAM" id="Phobius"/>
    </source>
</evidence>
<evidence type="ECO:0000256" key="3">
    <source>
        <dbReference type="ARBA" id="ARBA00004991"/>
    </source>
</evidence>
<keyword evidence="6" id="KW-0256">Endoplasmic reticulum</keyword>
<dbReference type="InterPro" id="IPR006634">
    <property type="entry name" value="TLC-dom"/>
</dbReference>
<dbReference type="PROSITE" id="PS50071">
    <property type="entry name" value="HOMEOBOX_2"/>
    <property type="match status" value="1"/>
</dbReference>
<evidence type="ECO:0000256" key="12">
    <source>
        <dbReference type="RuleBase" id="RU000682"/>
    </source>
</evidence>
<evidence type="ECO:0000256" key="10">
    <source>
        <dbReference type="PROSITE-ProRule" id="PRU00108"/>
    </source>
</evidence>
<evidence type="ECO:0000256" key="8">
    <source>
        <dbReference type="ARBA" id="ARBA00023098"/>
    </source>
</evidence>
<dbReference type="GO" id="GO:0003677">
    <property type="term" value="F:DNA binding"/>
    <property type="evidence" value="ECO:0007669"/>
    <property type="project" value="UniProtKB-UniRule"/>
</dbReference>
<dbReference type="Proteomes" id="UP000242188">
    <property type="component" value="Unassembled WGS sequence"/>
</dbReference>
<evidence type="ECO:0000256" key="2">
    <source>
        <dbReference type="ARBA" id="ARBA00004760"/>
    </source>
</evidence>
<accession>A0A210R5U6</accession>
<evidence type="ECO:0000256" key="1">
    <source>
        <dbReference type="ARBA" id="ARBA00004477"/>
    </source>
</evidence>
<dbReference type="PIRSF" id="PIRSF005225">
    <property type="entry name" value="LAG1_LAC1"/>
    <property type="match status" value="1"/>
</dbReference>
<evidence type="ECO:0000256" key="13">
    <source>
        <dbReference type="SAM" id="MobiDB-lite"/>
    </source>
</evidence>
<feature type="transmembrane region" description="Helical" evidence="14">
    <location>
        <begin position="65"/>
        <end position="97"/>
    </location>
</feature>
<organism evidence="17 18">
    <name type="scientific">Mizuhopecten yessoensis</name>
    <name type="common">Japanese scallop</name>
    <name type="synonym">Patinopecten yessoensis</name>
    <dbReference type="NCBI Taxonomy" id="6573"/>
    <lineage>
        <taxon>Eukaryota</taxon>
        <taxon>Metazoa</taxon>
        <taxon>Spiralia</taxon>
        <taxon>Lophotrochozoa</taxon>
        <taxon>Mollusca</taxon>
        <taxon>Bivalvia</taxon>
        <taxon>Autobranchia</taxon>
        <taxon>Pteriomorphia</taxon>
        <taxon>Pectinida</taxon>
        <taxon>Pectinoidea</taxon>
        <taxon>Pectinidae</taxon>
        <taxon>Mizuhopecten</taxon>
    </lineage>
</organism>
<dbReference type="CDD" id="cd00086">
    <property type="entry name" value="homeodomain"/>
    <property type="match status" value="1"/>
</dbReference>
<keyword evidence="4" id="KW-0808">Transferase</keyword>
<feature type="domain" description="Homeobox" evidence="15">
    <location>
        <begin position="100"/>
        <end position="154"/>
    </location>
</feature>
<dbReference type="SUPFAM" id="SSF46689">
    <property type="entry name" value="Homeodomain-like"/>
    <property type="match status" value="1"/>
</dbReference>
<proteinExistence type="predicted"/>
<dbReference type="GO" id="GO:0005634">
    <property type="term" value="C:nucleus"/>
    <property type="evidence" value="ECO:0007669"/>
    <property type="project" value="UniProtKB-SubCell"/>
</dbReference>
<feature type="compositionally biased region" description="Acidic residues" evidence="13">
    <location>
        <begin position="371"/>
        <end position="384"/>
    </location>
</feature>
<keyword evidence="10 12" id="KW-0238">DNA-binding</keyword>
<evidence type="ECO:0000256" key="9">
    <source>
        <dbReference type="ARBA" id="ARBA00023136"/>
    </source>
</evidence>
<dbReference type="Pfam" id="PF00046">
    <property type="entry name" value="Homeodomain"/>
    <property type="match status" value="1"/>
</dbReference>
<dbReference type="AlphaFoldDB" id="A0A210R5U6"/>
<evidence type="ECO:0000256" key="11">
    <source>
        <dbReference type="PROSITE-ProRule" id="PRU00205"/>
    </source>
</evidence>
<dbReference type="PANTHER" id="PTHR12560">
    <property type="entry name" value="LONGEVITY ASSURANCE FACTOR 1 LAG1"/>
    <property type="match status" value="1"/>
</dbReference>
<feature type="transmembrane region" description="Helical" evidence="14">
    <location>
        <begin position="162"/>
        <end position="181"/>
    </location>
</feature>
<evidence type="ECO:0000256" key="7">
    <source>
        <dbReference type="ARBA" id="ARBA00022989"/>
    </source>
</evidence>
<reference evidence="17 18" key="1">
    <citation type="journal article" date="2017" name="Nat. Ecol. Evol.">
        <title>Scallop genome provides insights into evolution of bilaterian karyotype and development.</title>
        <authorList>
            <person name="Wang S."/>
            <person name="Zhang J."/>
            <person name="Jiao W."/>
            <person name="Li J."/>
            <person name="Xun X."/>
            <person name="Sun Y."/>
            <person name="Guo X."/>
            <person name="Huan P."/>
            <person name="Dong B."/>
            <person name="Zhang L."/>
            <person name="Hu X."/>
            <person name="Sun X."/>
            <person name="Wang J."/>
            <person name="Zhao C."/>
            <person name="Wang Y."/>
            <person name="Wang D."/>
            <person name="Huang X."/>
            <person name="Wang R."/>
            <person name="Lv J."/>
            <person name="Li Y."/>
            <person name="Zhang Z."/>
            <person name="Liu B."/>
            <person name="Lu W."/>
            <person name="Hui Y."/>
            <person name="Liang J."/>
            <person name="Zhou Z."/>
            <person name="Hou R."/>
            <person name="Li X."/>
            <person name="Liu Y."/>
            <person name="Li H."/>
            <person name="Ning X."/>
            <person name="Lin Y."/>
            <person name="Zhao L."/>
            <person name="Xing Q."/>
            <person name="Dou J."/>
            <person name="Li Y."/>
            <person name="Mao J."/>
            <person name="Guo H."/>
            <person name="Dou H."/>
            <person name="Li T."/>
            <person name="Mu C."/>
            <person name="Jiang W."/>
            <person name="Fu Q."/>
            <person name="Fu X."/>
            <person name="Miao Y."/>
            <person name="Liu J."/>
            <person name="Yu Q."/>
            <person name="Li R."/>
            <person name="Liao H."/>
            <person name="Li X."/>
            <person name="Kong Y."/>
            <person name="Jiang Z."/>
            <person name="Chourrout D."/>
            <person name="Li R."/>
            <person name="Bao Z."/>
        </authorList>
    </citation>
    <scope>NUCLEOTIDE SEQUENCE [LARGE SCALE GENOMIC DNA]</scope>
    <source>
        <strain evidence="17 18">PY_sf001</strain>
    </source>
</reference>
<dbReference type="InterPro" id="IPR001356">
    <property type="entry name" value="HD"/>
</dbReference>
<dbReference type="PROSITE" id="PS50922">
    <property type="entry name" value="TLC"/>
    <property type="match status" value="1"/>
</dbReference>
<keyword evidence="9 11" id="KW-0472">Membrane</keyword>
<dbReference type="GO" id="GO:0050291">
    <property type="term" value="F:sphingosine N-acyltransferase activity"/>
    <property type="evidence" value="ECO:0007669"/>
    <property type="project" value="InterPro"/>
</dbReference>
<keyword evidence="10 12" id="KW-0371">Homeobox</keyword>
<evidence type="ECO:0000256" key="5">
    <source>
        <dbReference type="ARBA" id="ARBA00022692"/>
    </source>
</evidence>
<dbReference type="InterPro" id="IPR009057">
    <property type="entry name" value="Homeodomain-like_sf"/>
</dbReference>
<feature type="region of interest" description="Disordered" evidence="13">
    <location>
        <begin position="365"/>
        <end position="410"/>
    </location>
</feature>
<comment type="subcellular location">
    <subcellularLocation>
        <location evidence="1">Endoplasmic reticulum membrane</location>
        <topology evidence="1">Multi-pass membrane protein</topology>
    </subcellularLocation>
    <subcellularLocation>
        <location evidence="10 12">Nucleus</location>
    </subcellularLocation>
</comment>
<dbReference type="GO" id="GO:0046513">
    <property type="term" value="P:ceramide biosynthetic process"/>
    <property type="evidence" value="ECO:0007669"/>
    <property type="project" value="InterPro"/>
</dbReference>
<dbReference type="InterPro" id="IPR016439">
    <property type="entry name" value="Lag1/Lac1-like"/>
</dbReference>
<keyword evidence="7 14" id="KW-1133">Transmembrane helix</keyword>
<sequence length="410" mass="48490">MIYMSASCDETLKVNRLRLLGTSEMAMLQEVSSWFWKADHWLHNTTWDEIENPPPGVYYPLGRDILLPSIAIAVILLGIRLVYDWILVVPFALCVGLNFKKQYTIEKNPTLEAAYAVDKYNDQTYAEELGKKTSLTGRQIQRWFRHRRSREMPGRMKKFRECSWYFLFYTISFLSGLYILWDKPFFWDTKYCWIGCSKHHVPNDLYWYYTIEMGFYWHMLLMLMFDSKRKDFPELVVHHIVTVLLLYFSFVSNQLRIGSLVLILHDSNDFMMAPSKMANYAKKQVLAEYFFVVFFVVWLVSKLIIYPFWLVWSATFESLQYIDRNSLTIAYWSLNSLLWVLQILHIIWTILLSRIILSKFSTDQKMKDVSEDTEDSSDEEEDDISKETDVITNGSTNGLTRRPQTNGTRG</sequence>
<feature type="domain" description="TLC" evidence="16">
    <location>
        <begin position="157"/>
        <end position="361"/>
    </location>
</feature>
<evidence type="ECO:0000256" key="4">
    <source>
        <dbReference type="ARBA" id="ARBA00022679"/>
    </source>
</evidence>
<dbReference type="SMART" id="SM00389">
    <property type="entry name" value="HOX"/>
    <property type="match status" value="1"/>
</dbReference>
<dbReference type="Gene3D" id="1.10.10.60">
    <property type="entry name" value="Homeodomain-like"/>
    <property type="match status" value="1"/>
</dbReference>
<comment type="caution">
    <text evidence="17">The sequence shown here is derived from an EMBL/GenBank/DDBJ whole genome shotgun (WGS) entry which is preliminary data.</text>
</comment>